<dbReference type="AlphaFoldDB" id="A0A0P1FZU3"/>
<evidence type="ECO:0000313" key="2">
    <source>
        <dbReference type="EMBL" id="CUH74902.1"/>
    </source>
</evidence>
<accession>A0A0P1FZU3</accession>
<protein>
    <submittedName>
        <fullName evidence="2">Uncharacterized protein</fullName>
    </submittedName>
</protein>
<keyword evidence="3" id="KW-1185">Reference proteome</keyword>
<reference evidence="2 3" key="1">
    <citation type="submission" date="2015-09" db="EMBL/GenBank/DDBJ databases">
        <authorList>
            <consortium name="Swine Surveillance"/>
        </authorList>
    </citation>
    <scope>NUCLEOTIDE SEQUENCE [LARGE SCALE GENOMIC DNA]</scope>
    <source>
        <strain evidence="2 3">CECT 7557</strain>
    </source>
</reference>
<keyword evidence="1" id="KW-0472">Membrane</keyword>
<organism evidence="2 3">
    <name type="scientific">Tritonibacter multivorans</name>
    <dbReference type="NCBI Taxonomy" id="928856"/>
    <lineage>
        <taxon>Bacteria</taxon>
        <taxon>Pseudomonadati</taxon>
        <taxon>Pseudomonadota</taxon>
        <taxon>Alphaproteobacteria</taxon>
        <taxon>Rhodobacterales</taxon>
        <taxon>Paracoccaceae</taxon>
        <taxon>Tritonibacter</taxon>
    </lineage>
</organism>
<feature type="transmembrane region" description="Helical" evidence="1">
    <location>
        <begin position="12"/>
        <end position="37"/>
    </location>
</feature>
<evidence type="ECO:0000256" key="1">
    <source>
        <dbReference type="SAM" id="Phobius"/>
    </source>
</evidence>
<name>A0A0P1FZU3_9RHOB</name>
<gene>
    <name evidence="2" type="ORF">TRM7557_00135</name>
</gene>
<proteinExistence type="predicted"/>
<dbReference type="Proteomes" id="UP000052022">
    <property type="component" value="Unassembled WGS sequence"/>
</dbReference>
<dbReference type="STRING" id="928856.SAMN04488049_11345"/>
<feature type="transmembrane region" description="Helical" evidence="1">
    <location>
        <begin position="58"/>
        <end position="76"/>
    </location>
</feature>
<evidence type="ECO:0000313" key="3">
    <source>
        <dbReference type="Proteomes" id="UP000052022"/>
    </source>
</evidence>
<dbReference type="EMBL" id="CYSD01000002">
    <property type="protein sequence ID" value="CUH74902.1"/>
    <property type="molecule type" value="Genomic_DNA"/>
</dbReference>
<sequence length="78" mass="8560">MFPLGLLMGIDGLPIFAVALLFGTVLFTTTSRLSIYFNLENSISTWLRRCRDQGETPYAPLLVVASISALITPFFSSS</sequence>
<keyword evidence="1" id="KW-0812">Transmembrane</keyword>
<keyword evidence="1" id="KW-1133">Transmembrane helix</keyword>